<dbReference type="EMBL" id="CP000702">
    <property type="protein sequence ID" value="ABQ47519.1"/>
    <property type="molecule type" value="Genomic_DNA"/>
</dbReference>
<comment type="similarity">
    <text evidence="2 7">Belongs to the PhoU family.</text>
</comment>
<reference evidence="11" key="1">
    <citation type="submission" date="2007-05" db="EMBL/GenBank/DDBJ databases">
        <title>Complete sequence of Thermotoga petrophila RKU-1.</title>
        <authorList>
            <consortium name="US DOE Joint Genome Institute"/>
            <person name="Copeland A."/>
            <person name="Lucas S."/>
            <person name="Lapidus A."/>
            <person name="Barry K."/>
            <person name="Glavina del Rio T."/>
            <person name="Dalin E."/>
            <person name="Tice H."/>
            <person name="Pitluck S."/>
            <person name="Sims D."/>
            <person name="Brettin T."/>
            <person name="Bruce D."/>
            <person name="Detter J.C."/>
            <person name="Han C."/>
            <person name="Tapia R."/>
            <person name="Schmutz J."/>
            <person name="Larimer F."/>
            <person name="Land M."/>
            <person name="Hauser L."/>
            <person name="Kyrpides N."/>
            <person name="Mikhailova N."/>
            <person name="Nelson K."/>
            <person name="Gogarten J.P."/>
            <person name="Noll K."/>
            <person name="Richardson P."/>
        </authorList>
    </citation>
    <scope>NUCLEOTIDE SEQUENCE [LARGE SCALE GENOMIC DNA]</scope>
    <source>
        <strain evidence="11">ATCC BAA-488 / DSM 13995 / JCM 10881 / RKU-1</strain>
    </source>
</reference>
<dbReference type="SMR" id="A5IMU6"/>
<dbReference type="GO" id="GO:0030643">
    <property type="term" value="P:intracellular phosphate ion homeostasis"/>
    <property type="evidence" value="ECO:0007669"/>
    <property type="project" value="InterPro"/>
</dbReference>
<dbReference type="Pfam" id="PF01895">
    <property type="entry name" value="PhoU"/>
    <property type="match status" value="2"/>
</dbReference>
<protein>
    <recommendedName>
        <fullName evidence="7">Phosphate-specific transport system accessory protein PhoU</fullName>
    </recommendedName>
</protein>
<comment type="subunit">
    <text evidence="3 7">Homodimer.</text>
</comment>
<feature type="domain" description="PhoU" evidence="9">
    <location>
        <begin position="18"/>
        <end position="105"/>
    </location>
</feature>
<organism evidence="10 11">
    <name type="scientific">Thermotoga petrophila (strain ATCC BAA-488 / DSM 13995 / JCM 10881 / RKU-1)</name>
    <dbReference type="NCBI Taxonomy" id="390874"/>
    <lineage>
        <taxon>Bacteria</taxon>
        <taxon>Thermotogati</taxon>
        <taxon>Thermotogota</taxon>
        <taxon>Thermotogae</taxon>
        <taxon>Thermotogales</taxon>
        <taxon>Thermotogaceae</taxon>
        <taxon>Thermotoga</taxon>
    </lineage>
</organism>
<dbReference type="GO" id="GO:0006817">
    <property type="term" value="P:phosphate ion transport"/>
    <property type="evidence" value="ECO:0007669"/>
    <property type="project" value="UniProtKB-KW"/>
</dbReference>
<dbReference type="InterPro" id="IPR038078">
    <property type="entry name" value="PhoU-like_sf"/>
</dbReference>
<evidence type="ECO:0000256" key="3">
    <source>
        <dbReference type="ARBA" id="ARBA00011738"/>
    </source>
</evidence>
<dbReference type="Proteomes" id="UP000006558">
    <property type="component" value="Chromosome"/>
</dbReference>
<proteinExistence type="inferred from homology"/>
<dbReference type="SUPFAM" id="SSF109755">
    <property type="entry name" value="PhoU-like"/>
    <property type="match status" value="1"/>
</dbReference>
<comment type="subcellular location">
    <subcellularLocation>
        <location evidence="1 7">Cytoplasm</location>
    </subcellularLocation>
</comment>
<keyword evidence="6 7" id="KW-0592">Phosphate transport</keyword>
<evidence type="ECO:0000313" key="11">
    <source>
        <dbReference type="Proteomes" id="UP000006558"/>
    </source>
</evidence>
<gene>
    <name evidence="10" type="ordered locus">Tpet_1511</name>
</gene>
<evidence type="ECO:0000256" key="4">
    <source>
        <dbReference type="ARBA" id="ARBA00022448"/>
    </source>
</evidence>
<evidence type="ECO:0000256" key="5">
    <source>
        <dbReference type="ARBA" id="ARBA00022490"/>
    </source>
</evidence>
<dbReference type="PANTHER" id="PTHR42930">
    <property type="entry name" value="PHOSPHATE-SPECIFIC TRANSPORT SYSTEM ACCESSORY PROTEIN PHOU"/>
    <property type="match status" value="1"/>
</dbReference>
<feature type="coiled-coil region" evidence="8">
    <location>
        <begin position="26"/>
        <end position="60"/>
    </location>
</feature>
<evidence type="ECO:0000256" key="7">
    <source>
        <dbReference type="PIRNR" id="PIRNR003107"/>
    </source>
</evidence>
<dbReference type="FunFam" id="1.20.58.220:FF:000004">
    <property type="entry name" value="Phosphate-specific transport system accessory protein PhoU"/>
    <property type="match status" value="1"/>
</dbReference>
<evidence type="ECO:0000313" key="10">
    <source>
        <dbReference type="EMBL" id="ABQ47519.1"/>
    </source>
</evidence>
<dbReference type="NCBIfam" id="TIGR02135">
    <property type="entry name" value="phoU_full"/>
    <property type="match status" value="1"/>
</dbReference>
<dbReference type="AlphaFoldDB" id="A5IMU6"/>
<keyword evidence="8" id="KW-0175">Coiled coil</keyword>
<dbReference type="KEGG" id="tpt:Tpet_1511"/>
<dbReference type="RefSeq" id="WP_004080001.1">
    <property type="nucleotide sequence ID" value="NC_009486.1"/>
</dbReference>
<dbReference type="Gene3D" id="1.20.58.220">
    <property type="entry name" value="Phosphate transport system protein phou homolog 2, domain 2"/>
    <property type="match status" value="1"/>
</dbReference>
<evidence type="ECO:0000256" key="6">
    <source>
        <dbReference type="ARBA" id="ARBA00022592"/>
    </source>
</evidence>
<evidence type="ECO:0000256" key="8">
    <source>
        <dbReference type="SAM" id="Coils"/>
    </source>
</evidence>
<keyword evidence="4 7" id="KW-0813">Transport</keyword>
<sequence>MVDHVHFERELTLLKSDVSKMLFLVSESLNDAIESLETMNETLARKVLESDDMIDELNREIEEKAYQIIARYNPILKQLRYIITILKFSNDLERIGDLSCNIAEKCLFLSEEKIKFEMLKELKDMFGSTLKVVQDAFKAFVEEDVDLAFRLWKFDDVIDEMEKKIRRIVVERIREGNISAELALVYILIARDLERVGDHANNLCEEVIYIETGKNMKEFLRGVESGSEGADS</sequence>
<dbReference type="PIRSF" id="PIRSF003107">
    <property type="entry name" value="PhoU"/>
    <property type="match status" value="1"/>
</dbReference>
<evidence type="ECO:0000256" key="2">
    <source>
        <dbReference type="ARBA" id="ARBA00008107"/>
    </source>
</evidence>
<name>A5IMU6_THEP1</name>
<dbReference type="GO" id="GO:0045936">
    <property type="term" value="P:negative regulation of phosphate metabolic process"/>
    <property type="evidence" value="ECO:0007669"/>
    <property type="project" value="InterPro"/>
</dbReference>
<reference evidence="10 11" key="2">
    <citation type="journal article" date="2009" name="Proc. Natl. Acad. Sci. U.S.A.">
        <title>On the chimeric nature, thermophilic origin, and phylogenetic placement of the Thermotogales.</title>
        <authorList>
            <person name="Zhaxybayeva O."/>
            <person name="Swithers K.S."/>
            <person name="Lapierre P."/>
            <person name="Fournier G.P."/>
            <person name="Bickhart D.M."/>
            <person name="DeBoy R.T."/>
            <person name="Nelson K.E."/>
            <person name="Nesbo C.L."/>
            <person name="Doolittle W.F."/>
            <person name="Gogarten J.P."/>
            <person name="Noll K.M."/>
        </authorList>
    </citation>
    <scope>NUCLEOTIDE SEQUENCE [LARGE SCALE GENOMIC DNA]</scope>
    <source>
        <strain evidence="11">ATCC BAA-488 / DSM 13995 / JCM 10881 / RKU-1</strain>
    </source>
</reference>
<feature type="domain" description="PhoU" evidence="9">
    <location>
        <begin position="122"/>
        <end position="207"/>
    </location>
</feature>
<dbReference type="STRING" id="390874.Tpet_1511"/>
<accession>A5IMU6</accession>
<dbReference type="PANTHER" id="PTHR42930:SF3">
    <property type="entry name" value="PHOSPHATE-SPECIFIC TRANSPORT SYSTEM ACCESSORY PROTEIN PHOU"/>
    <property type="match status" value="1"/>
</dbReference>
<dbReference type="eggNOG" id="COG0704">
    <property type="taxonomic scope" value="Bacteria"/>
</dbReference>
<dbReference type="InterPro" id="IPR028366">
    <property type="entry name" value="PhoU"/>
</dbReference>
<dbReference type="GO" id="GO:0005737">
    <property type="term" value="C:cytoplasm"/>
    <property type="evidence" value="ECO:0007669"/>
    <property type="project" value="UniProtKB-SubCell"/>
</dbReference>
<comment type="function">
    <text evidence="7">Plays a role in the regulation of phosphate uptake.</text>
</comment>
<evidence type="ECO:0000256" key="1">
    <source>
        <dbReference type="ARBA" id="ARBA00004496"/>
    </source>
</evidence>
<dbReference type="HOGENOM" id="CLU_078518_2_1_0"/>
<dbReference type="InterPro" id="IPR026022">
    <property type="entry name" value="PhoU_dom"/>
</dbReference>
<evidence type="ECO:0000259" key="9">
    <source>
        <dbReference type="Pfam" id="PF01895"/>
    </source>
</evidence>
<keyword evidence="5 7" id="KW-0963">Cytoplasm</keyword>